<organism evidence="1 2">
    <name type="scientific">Ridgeia piscesae</name>
    <name type="common">Tubeworm</name>
    <dbReference type="NCBI Taxonomy" id="27915"/>
    <lineage>
        <taxon>Eukaryota</taxon>
        <taxon>Metazoa</taxon>
        <taxon>Spiralia</taxon>
        <taxon>Lophotrochozoa</taxon>
        <taxon>Annelida</taxon>
        <taxon>Polychaeta</taxon>
        <taxon>Sedentaria</taxon>
        <taxon>Canalipalpata</taxon>
        <taxon>Sabellida</taxon>
        <taxon>Siboglinidae</taxon>
        <taxon>Ridgeia</taxon>
    </lineage>
</organism>
<sequence length="226" mass="26127">MPNVFSNTTQSQTTEANSINVRNLVEHDNESETTVVELTTLIGQSKGLDRDVANRFWNDRLREHTSASSDQLTQLAQLVSVERKHVACVRAAHEHVTGRSSEHDHTKDTWYMVVTALVFSMQLKDLVSDVMDDVIGDHVTAEPHHEAYFERTKGAPSDDNVLEMALDRLARNQQRNGGKYDWEQMERFLPKWPRHLADIQEELLQTYKDYCRQHSSLVQRTWQLVQ</sequence>
<dbReference type="Proteomes" id="UP001209878">
    <property type="component" value="Unassembled WGS sequence"/>
</dbReference>
<dbReference type="AlphaFoldDB" id="A0AAD9KNG2"/>
<keyword evidence="2" id="KW-1185">Reference proteome</keyword>
<evidence type="ECO:0000313" key="1">
    <source>
        <dbReference type="EMBL" id="KAK2174784.1"/>
    </source>
</evidence>
<protein>
    <submittedName>
        <fullName evidence="1">Uncharacterized protein</fullName>
    </submittedName>
</protein>
<comment type="caution">
    <text evidence="1">The sequence shown here is derived from an EMBL/GenBank/DDBJ whole genome shotgun (WGS) entry which is preliminary data.</text>
</comment>
<gene>
    <name evidence="1" type="ORF">NP493_777g00026</name>
</gene>
<dbReference type="EMBL" id="JAODUO010000776">
    <property type="protein sequence ID" value="KAK2174784.1"/>
    <property type="molecule type" value="Genomic_DNA"/>
</dbReference>
<reference evidence="1" key="1">
    <citation type="journal article" date="2023" name="Mol. Biol. Evol.">
        <title>Third-Generation Sequencing Reveals the Adaptive Role of the Epigenome in Three Deep-Sea Polychaetes.</title>
        <authorList>
            <person name="Perez M."/>
            <person name="Aroh O."/>
            <person name="Sun Y."/>
            <person name="Lan Y."/>
            <person name="Juniper S.K."/>
            <person name="Young C.R."/>
            <person name="Angers B."/>
            <person name="Qian P.Y."/>
        </authorList>
    </citation>
    <scope>NUCLEOTIDE SEQUENCE</scope>
    <source>
        <strain evidence="1">R07B-5</strain>
    </source>
</reference>
<name>A0AAD9KNG2_RIDPI</name>
<proteinExistence type="predicted"/>
<accession>A0AAD9KNG2</accession>
<evidence type="ECO:0000313" key="2">
    <source>
        <dbReference type="Proteomes" id="UP001209878"/>
    </source>
</evidence>